<protein>
    <submittedName>
        <fullName evidence="1">Uncharacterized protein</fullName>
    </submittedName>
</protein>
<dbReference type="RefSeq" id="WP_188698305.1">
    <property type="nucleotide sequence ID" value="NZ_BMIR01000026.1"/>
</dbReference>
<reference evidence="1" key="2">
    <citation type="submission" date="2020-09" db="EMBL/GenBank/DDBJ databases">
        <authorList>
            <person name="Sun Q."/>
            <person name="Zhou Y."/>
        </authorList>
    </citation>
    <scope>NUCLEOTIDE SEQUENCE</scope>
    <source>
        <strain evidence="1">CGMCC 1.15371</strain>
    </source>
</reference>
<organism evidence="1 2">
    <name type="scientific">Pullulanibacillus camelliae</name>
    <dbReference type="NCBI Taxonomy" id="1707096"/>
    <lineage>
        <taxon>Bacteria</taxon>
        <taxon>Bacillati</taxon>
        <taxon>Bacillota</taxon>
        <taxon>Bacilli</taxon>
        <taxon>Bacillales</taxon>
        <taxon>Sporolactobacillaceae</taxon>
        <taxon>Pullulanibacillus</taxon>
    </lineage>
</organism>
<proteinExistence type="predicted"/>
<sequence length="74" mass="9122">MLGVLLRDEEVREIEYLLKKELEELSTEMADDEMNHIVRRAMEERYQGLFKIMKRFTPSEQCIKYLRREYDESF</sequence>
<reference evidence="1" key="1">
    <citation type="journal article" date="2014" name="Int. J. Syst. Evol. Microbiol.">
        <title>Complete genome sequence of Corynebacterium casei LMG S-19264T (=DSM 44701T), isolated from a smear-ripened cheese.</title>
        <authorList>
            <consortium name="US DOE Joint Genome Institute (JGI-PGF)"/>
            <person name="Walter F."/>
            <person name="Albersmeier A."/>
            <person name="Kalinowski J."/>
            <person name="Ruckert C."/>
        </authorList>
    </citation>
    <scope>NUCLEOTIDE SEQUENCE</scope>
    <source>
        <strain evidence="1">CGMCC 1.15371</strain>
    </source>
</reference>
<evidence type="ECO:0000313" key="2">
    <source>
        <dbReference type="Proteomes" id="UP000628775"/>
    </source>
</evidence>
<dbReference type="AlphaFoldDB" id="A0A8J2YMK8"/>
<evidence type="ECO:0000313" key="1">
    <source>
        <dbReference type="EMBL" id="GGE54690.1"/>
    </source>
</evidence>
<keyword evidence="2" id="KW-1185">Reference proteome</keyword>
<dbReference type="EMBL" id="BMIR01000026">
    <property type="protein sequence ID" value="GGE54690.1"/>
    <property type="molecule type" value="Genomic_DNA"/>
</dbReference>
<accession>A0A8J2YMK8</accession>
<name>A0A8J2YMK8_9BACL</name>
<comment type="caution">
    <text evidence="1">The sequence shown here is derived from an EMBL/GenBank/DDBJ whole genome shotgun (WGS) entry which is preliminary data.</text>
</comment>
<gene>
    <name evidence="1" type="ORF">GCM10011391_37040</name>
</gene>
<dbReference type="Proteomes" id="UP000628775">
    <property type="component" value="Unassembled WGS sequence"/>
</dbReference>